<accession>A0A8T1V3N6</accession>
<gene>
    <name evidence="1" type="ORF">PHYPSEUDO_000739</name>
</gene>
<reference evidence="1" key="1">
    <citation type="submission" date="2021-02" db="EMBL/GenBank/DDBJ databases">
        <authorList>
            <person name="Palmer J.M."/>
        </authorList>
    </citation>
    <scope>NUCLEOTIDE SEQUENCE</scope>
    <source>
        <strain evidence="1">SCRP734</strain>
    </source>
</reference>
<proteinExistence type="predicted"/>
<dbReference type="EMBL" id="JAGDFM010001099">
    <property type="protein sequence ID" value="KAG7375526.1"/>
    <property type="molecule type" value="Genomic_DNA"/>
</dbReference>
<evidence type="ECO:0000313" key="2">
    <source>
        <dbReference type="Proteomes" id="UP000694044"/>
    </source>
</evidence>
<sequence>MSSFPASKYARYKRATAFFLDWLLRAQGLGRYVGQRMKLDAISDVVRDIALEPSVLTPKLSQSFPKALAACQCSITLREHVAKFFFEDDEAAERASSPFKSVEELARHAEDHGGSGRLEVVCLFLELEELVEGVFTIDDEVKMEKRTMVEATLAVKVAMDAANELTARLQLKYPALKTAEDVGVVLMDNLPKNFWSEASTALGEFWMNFATTGTYTFVPGIIVVEFRSMLSTLGSFTTGIPTKATHGMVLREGFFGETYGEERMQGYVLPDASNMVIFLLQQLPHLYNAILDMKPVQQGSVAALQGNAGLSRNVGVTIKHWTDLVERIKATAAKRAVSGDVMARGLLRQCDQQIQQVSRSHHLARANP</sequence>
<protein>
    <submittedName>
        <fullName evidence="1">Uncharacterized protein</fullName>
    </submittedName>
</protein>
<dbReference type="AlphaFoldDB" id="A0A8T1V3N6"/>
<dbReference type="OrthoDB" id="100219at2759"/>
<dbReference type="Proteomes" id="UP000694044">
    <property type="component" value="Unassembled WGS sequence"/>
</dbReference>
<organism evidence="1 2">
    <name type="scientific">Phytophthora pseudosyringae</name>
    <dbReference type="NCBI Taxonomy" id="221518"/>
    <lineage>
        <taxon>Eukaryota</taxon>
        <taxon>Sar</taxon>
        <taxon>Stramenopiles</taxon>
        <taxon>Oomycota</taxon>
        <taxon>Peronosporomycetes</taxon>
        <taxon>Peronosporales</taxon>
        <taxon>Peronosporaceae</taxon>
        <taxon>Phytophthora</taxon>
    </lineage>
</organism>
<name>A0A8T1V3N6_9STRA</name>
<comment type="caution">
    <text evidence="1">The sequence shown here is derived from an EMBL/GenBank/DDBJ whole genome shotgun (WGS) entry which is preliminary data.</text>
</comment>
<evidence type="ECO:0000313" key="1">
    <source>
        <dbReference type="EMBL" id="KAG7375526.1"/>
    </source>
</evidence>
<keyword evidence="2" id="KW-1185">Reference proteome</keyword>